<dbReference type="Proteomes" id="UP001642484">
    <property type="component" value="Unassembled WGS sequence"/>
</dbReference>
<protein>
    <recommendedName>
        <fullName evidence="4">NudC domain-containing protein 1</fullName>
    </recommendedName>
</protein>
<sequence length="392" mass="42910">MALSLDGYAAPTGPGVTADQMHGLMDLLGVGREEEQDERSKPPSLHPAAMAGGKPSQAPPNMKVAVRQPKKKDEKAIWQADEFKAASGVVVKSEGDDRAIPKYEILPRQKLQASDAYLNLQEMDPSSDRCQELLIKVWLPGEQLRDISVDVLEDRLLLQATKHQLNVALPHKAAWQGKQQGSAESGRGDFRVRKDAGNAKWDKLQGVLSVCVPIDQKVKYFSKPDEPAMFKDETRTLRQAGFQEIDYVFVGHGAPCGPDESMLKVSRYTYENGNHKVSDGFTFPARGDMSVRSFKEALVKVCADWEEAQSFGVGRASQARAVFGVSVACATAHASFGHLLLNWVQQNHDRLAQKAGFPQAKLNEIHGAWGDTKNMATVLCGVLSVTTRGSVT</sequence>
<name>A0ABP0ILR9_9DINO</name>
<feature type="region of interest" description="Disordered" evidence="1">
    <location>
        <begin position="31"/>
        <end position="62"/>
    </location>
</feature>
<organism evidence="2 3">
    <name type="scientific">Durusdinium trenchii</name>
    <dbReference type="NCBI Taxonomy" id="1381693"/>
    <lineage>
        <taxon>Eukaryota</taxon>
        <taxon>Sar</taxon>
        <taxon>Alveolata</taxon>
        <taxon>Dinophyceae</taxon>
        <taxon>Suessiales</taxon>
        <taxon>Symbiodiniaceae</taxon>
        <taxon>Durusdinium</taxon>
    </lineage>
</organism>
<evidence type="ECO:0000313" key="2">
    <source>
        <dbReference type="EMBL" id="CAK9002364.1"/>
    </source>
</evidence>
<dbReference type="PANTHER" id="PTHR21083:SF0">
    <property type="entry name" value="DYNEIN AXONEMAL ASSEMBLY FACTOR 6"/>
    <property type="match status" value="1"/>
</dbReference>
<dbReference type="EMBL" id="CAXAMN010003002">
    <property type="protein sequence ID" value="CAK9002364.1"/>
    <property type="molecule type" value="Genomic_DNA"/>
</dbReference>
<dbReference type="PANTHER" id="PTHR21083">
    <property type="entry name" value="TWISTER"/>
    <property type="match status" value="1"/>
</dbReference>
<dbReference type="InterPro" id="IPR026697">
    <property type="entry name" value="DNAAF6"/>
</dbReference>
<comment type="caution">
    <text evidence="2">The sequence shown here is derived from an EMBL/GenBank/DDBJ whole genome shotgun (WGS) entry which is preliminary data.</text>
</comment>
<reference evidence="2 3" key="1">
    <citation type="submission" date="2024-02" db="EMBL/GenBank/DDBJ databases">
        <authorList>
            <person name="Chen Y."/>
            <person name="Shah S."/>
            <person name="Dougan E. K."/>
            <person name="Thang M."/>
            <person name="Chan C."/>
        </authorList>
    </citation>
    <scope>NUCLEOTIDE SEQUENCE [LARGE SCALE GENOMIC DNA]</scope>
</reference>
<proteinExistence type="predicted"/>
<evidence type="ECO:0000256" key="1">
    <source>
        <dbReference type="SAM" id="MobiDB-lite"/>
    </source>
</evidence>
<evidence type="ECO:0000313" key="3">
    <source>
        <dbReference type="Proteomes" id="UP001642484"/>
    </source>
</evidence>
<accession>A0ABP0ILR9</accession>
<gene>
    <name evidence="2" type="ORF">CCMP2556_LOCUS6817</name>
</gene>
<evidence type="ECO:0008006" key="4">
    <source>
        <dbReference type="Google" id="ProtNLM"/>
    </source>
</evidence>
<keyword evidence="3" id="KW-1185">Reference proteome</keyword>